<sequence>MNTHTDIKMTDQLERELMKRELGPRSPAFVEDVKSAIAAVQSLVARLQNQARKAKVVFANG</sequence>
<keyword evidence="2" id="KW-1185">Reference proteome</keyword>
<evidence type="ECO:0000313" key="2">
    <source>
        <dbReference type="Proteomes" id="UP001216674"/>
    </source>
</evidence>
<reference evidence="1 2" key="1">
    <citation type="submission" date="2023-03" db="EMBL/GenBank/DDBJ databases">
        <title>Draft assemblies of triclosan tolerant bacteria isolated from returned activated sludge.</title>
        <authorList>
            <person name="Van Hamelsveld S."/>
        </authorList>
    </citation>
    <scope>NUCLEOTIDE SEQUENCE [LARGE SCALE GENOMIC DNA]</scope>
    <source>
        <strain evidence="1 2">GW210010_S58</strain>
    </source>
</reference>
<name>A0ABT6AXS3_9BURK</name>
<comment type="caution">
    <text evidence="1">The sequence shown here is derived from an EMBL/GenBank/DDBJ whole genome shotgun (WGS) entry which is preliminary data.</text>
</comment>
<organism evidence="1 2">
    <name type="scientific">Cupriavidus basilensis</name>
    <dbReference type="NCBI Taxonomy" id="68895"/>
    <lineage>
        <taxon>Bacteria</taxon>
        <taxon>Pseudomonadati</taxon>
        <taxon>Pseudomonadota</taxon>
        <taxon>Betaproteobacteria</taxon>
        <taxon>Burkholderiales</taxon>
        <taxon>Burkholderiaceae</taxon>
        <taxon>Cupriavidus</taxon>
    </lineage>
</organism>
<proteinExistence type="predicted"/>
<dbReference type="Proteomes" id="UP001216674">
    <property type="component" value="Unassembled WGS sequence"/>
</dbReference>
<evidence type="ECO:0000313" key="1">
    <source>
        <dbReference type="EMBL" id="MDF3837425.1"/>
    </source>
</evidence>
<protein>
    <submittedName>
        <fullName evidence="1">Uncharacterized protein</fullName>
    </submittedName>
</protein>
<gene>
    <name evidence="1" type="ORF">P3W85_31415</name>
</gene>
<dbReference type="EMBL" id="JARJLM010000509">
    <property type="protein sequence ID" value="MDF3837425.1"/>
    <property type="molecule type" value="Genomic_DNA"/>
</dbReference>
<dbReference type="RefSeq" id="WP_276267627.1">
    <property type="nucleotide sequence ID" value="NZ_JARJLM010000509.1"/>
</dbReference>
<accession>A0ABT6AXS3</accession>